<gene>
    <name evidence="1" type="ORF">NE237_016562</name>
</gene>
<sequence>MASMCRSVAMAGARSVAFRSRNVLSKTLTPKATMTSPFPATRTATRASSRAMVLGSLESLMPLHSAIASTRLVSIIAVDSRCWSWLSQGLALPL</sequence>
<dbReference type="PANTHER" id="PTHR33156:SF37">
    <property type="entry name" value="PROTEIN NUCLEAR FUSION DEFECTIVE 6, CHLOROPLASTIC_MITOCHONDRIAL"/>
    <property type="match status" value="1"/>
</dbReference>
<keyword evidence="2" id="KW-1185">Reference proteome</keyword>
<protein>
    <recommendedName>
        <fullName evidence="3">Protein NUCLEAR FUSION DEFECTIVE 6, chloroplastic/mitochondrial-like</fullName>
    </recommendedName>
</protein>
<reference evidence="1" key="1">
    <citation type="journal article" date="2023" name="Plant J.">
        <title>The genome of the king protea, Protea cynaroides.</title>
        <authorList>
            <person name="Chang J."/>
            <person name="Duong T.A."/>
            <person name="Schoeman C."/>
            <person name="Ma X."/>
            <person name="Roodt D."/>
            <person name="Barker N."/>
            <person name="Li Z."/>
            <person name="Van de Peer Y."/>
            <person name="Mizrachi E."/>
        </authorList>
    </citation>
    <scope>NUCLEOTIDE SEQUENCE</scope>
    <source>
        <tissue evidence="1">Young leaves</tissue>
    </source>
</reference>
<dbReference type="OrthoDB" id="669248at2759"/>
<dbReference type="Proteomes" id="UP001141806">
    <property type="component" value="Unassembled WGS sequence"/>
</dbReference>
<proteinExistence type="predicted"/>
<evidence type="ECO:0008006" key="3">
    <source>
        <dbReference type="Google" id="ProtNLM"/>
    </source>
</evidence>
<evidence type="ECO:0000313" key="1">
    <source>
        <dbReference type="EMBL" id="KAJ4964713.1"/>
    </source>
</evidence>
<dbReference type="PANTHER" id="PTHR33156">
    <property type="entry name" value="OS02G0230000 PROTEIN"/>
    <property type="match status" value="1"/>
</dbReference>
<dbReference type="AlphaFoldDB" id="A0A9Q0K725"/>
<comment type="caution">
    <text evidence="1">The sequence shown here is derived from an EMBL/GenBank/DDBJ whole genome shotgun (WGS) entry which is preliminary data.</text>
</comment>
<accession>A0A9Q0K725</accession>
<dbReference type="EMBL" id="JAMYWD010000007">
    <property type="protein sequence ID" value="KAJ4964713.1"/>
    <property type="molecule type" value="Genomic_DNA"/>
</dbReference>
<organism evidence="1 2">
    <name type="scientific">Protea cynaroides</name>
    <dbReference type="NCBI Taxonomy" id="273540"/>
    <lineage>
        <taxon>Eukaryota</taxon>
        <taxon>Viridiplantae</taxon>
        <taxon>Streptophyta</taxon>
        <taxon>Embryophyta</taxon>
        <taxon>Tracheophyta</taxon>
        <taxon>Spermatophyta</taxon>
        <taxon>Magnoliopsida</taxon>
        <taxon>Proteales</taxon>
        <taxon>Proteaceae</taxon>
        <taxon>Protea</taxon>
    </lineage>
</organism>
<dbReference type="InterPro" id="IPR043459">
    <property type="entry name" value="NFD6/NOXY2-like"/>
</dbReference>
<name>A0A9Q0K725_9MAGN</name>
<evidence type="ECO:0000313" key="2">
    <source>
        <dbReference type="Proteomes" id="UP001141806"/>
    </source>
</evidence>